<name>A0A0D2RWL3_GOSRA</name>
<feature type="region of interest" description="Disordered" evidence="1">
    <location>
        <begin position="1"/>
        <end position="22"/>
    </location>
</feature>
<proteinExistence type="predicted"/>
<dbReference type="InterPro" id="IPR029472">
    <property type="entry name" value="Copia-like_N"/>
</dbReference>
<feature type="compositionally biased region" description="Low complexity" evidence="1">
    <location>
        <begin position="7"/>
        <end position="21"/>
    </location>
</feature>
<dbReference type="PANTHER" id="PTHR37610">
    <property type="entry name" value="CCHC-TYPE DOMAIN-CONTAINING PROTEIN"/>
    <property type="match status" value="1"/>
</dbReference>
<evidence type="ECO:0000313" key="4">
    <source>
        <dbReference type="Proteomes" id="UP000032304"/>
    </source>
</evidence>
<evidence type="ECO:0000259" key="2">
    <source>
        <dbReference type="Pfam" id="PF14244"/>
    </source>
</evidence>
<sequence>MPNKENSSTQSSSDPSHSFFVHHSDQPGHLLIPIKLNGANYQSWSKAMIHQSSKSRNMSVASYYIKLKMLWDELDTYHNPFTCN</sequence>
<dbReference type="Pfam" id="PF14244">
    <property type="entry name" value="Retrotran_gag_3"/>
    <property type="match status" value="1"/>
</dbReference>
<dbReference type="Proteomes" id="UP000032304">
    <property type="component" value="Chromosome 12"/>
</dbReference>
<protein>
    <recommendedName>
        <fullName evidence="2">Retrotransposon Copia-like N-terminal domain-containing protein</fullName>
    </recommendedName>
</protein>
<accession>A0A0D2RWL3</accession>
<reference evidence="3 4" key="1">
    <citation type="journal article" date="2012" name="Nature">
        <title>Repeated polyploidization of Gossypium genomes and the evolution of spinnable cotton fibres.</title>
        <authorList>
            <person name="Paterson A.H."/>
            <person name="Wendel J.F."/>
            <person name="Gundlach H."/>
            <person name="Guo H."/>
            <person name="Jenkins J."/>
            <person name="Jin D."/>
            <person name="Llewellyn D."/>
            <person name="Showmaker K.C."/>
            <person name="Shu S."/>
            <person name="Udall J."/>
            <person name="Yoo M.J."/>
            <person name="Byers R."/>
            <person name="Chen W."/>
            <person name="Doron-Faigenboim A."/>
            <person name="Duke M.V."/>
            <person name="Gong L."/>
            <person name="Grimwood J."/>
            <person name="Grover C."/>
            <person name="Grupp K."/>
            <person name="Hu G."/>
            <person name="Lee T.H."/>
            <person name="Li J."/>
            <person name="Lin L."/>
            <person name="Liu T."/>
            <person name="Marler B.S."/>
            <person name="Page J.T."/>
            <person name="Roberts A.W."/>
            <person name="Romanel E."/>
            <person name="Sanders W.S."/>
            <person name="Szadkowski E."/>
            <person name="Tan X."/>
            <person name="Tang H."/>
            <person name="Xu C."/>
            <person name="Wang J."/>
            <person name="Wang Z."/>
            <person name="Zhang D."/>
            <person name="Zhang L."/>
            <person name="Ashrafi H."/>
            <person name="Bedon F."/>
            <person name="Bowers J.E."/>
            <person name="Brubaker C.L."/>
            <person name="Chee P.W."/>
            <person name="Das S."/>
            <person name="Gingle A.R."/>
            <person name="Haigler C.H."/>
            <person name="Harker D."/>
            <person name="Hoffmann L.V."/>
            <person name="Hovav R."/>
            <person name="Jones D.C."/>
            <person name="Lemke C."/>
            <person name="Mansoor S."/>
            <person name="ur Rahman M."/>
            <person name="Rainville L.N."/>
            <person name="Rambani A."/>
            <person name="Reddy U.K."/>
            <person name="Rong J.K."/>
            <person name="Saranga Y."/>
            <person name="Scheffler B.E."/>
            <person name="Scheffler J.A."/>
            <person name="Stelly D.M."/>
            <person name="Triplett B.A."/>
            <person name="Van Deynze A."/>
            <person name="Vaslin M.F."/>
            <person name="Waghmare V.N."/>
            <person name="Walford S.A."/>
            <person name="Wright R.J."/>
            <person name="Zaki E.A."/>
            <person name="Zhang T."/>
            <person name="Dennis E.S."/>
            <person name="Mayer K.F."/>
            <person name="Peterson D.G."/>
            <person name="Rokhsar D.S."/>
            <person name="Wang X."/>
            <person name="Schmutz J."/>
        </authorList>
    </citation>
    <scope>NUCLEOTIDE SEQUENCE [LARGE SCALE GENOMIC DNA]</scope>
</reference>
<dbReference type="EMBL" id="CM001751">
    <property type="protein sequence ID" value="KJB75132.1"/>
    <property type="molecule type" value="Genomic_DNA"/>
</dbReference>
<keyword evidence="4" id="KW-1185">Reference proteome</keyword>
<organism evidence="3 4">
    <name type="scientific">Gossypium raimondii</name>
    <name type="common">Peruvian cotton</name>
    <name type="synonym">Gossypium klotzschianum subsp. raimondii</name>
    <dbReference type="NCBI Taxonomy" id="29730"/>
    <lineage>
        <taxon>Eukaryota</taxon>
        <taxon>Viridiplantae</taxon>
        <taxon>Streptophyta</taxon>
        <taxon>Embryophyta</taxon>
        <taxon>Tracheophyta</taxon>
        <taxon>Spermatophyta</taxon>
        <taxon>Magnoliopsida</taxon>
        <taxon>eudicotyledons</taxon>
        <taxon>Gunneridae</taxon>
        <taxon>Pentapetalae</taxon>
        <taxon>rosids</taxon>
        <taxon>malvids</taxon>
        <taxon>Malvales</taxon>
        <taxon>Malvaceae</taxon>
        <taxon>Malvoideae</taxon>
        <taxon>Gossypium</taxon>
    </lineage>
</organism>
<evidence type="ECO:0000256" key="1">
    <source>
        <dbReference type="SAM" id="MobiDB-lite"/>
    </source>
</evidence>
<dbReference type="AlphaFoldDB" id="A0A0D2RWL3"/>
<gene>
    <name evidence="3" type="ORF">B456_012G026000</name>
</gene>
<evidence type="ECO:0000313" key="3">
    <source>
        <dbReference type="EMBL" id="KJB75132.1"/>
    </source>
</evidence>
<dbReference type="Gramene" id="KJB75132">
    <property type="protein sequence ID" value="KJB75132"/>
    <property type="gene ID" value="B456_012G026000"/>
</dbReference>
<dbReference type="PANTHER" id="PTHR37610:SF60">
    <property type="entry name" value="RETROTRANSPOSON COPIA-LIKE N-TERMINAL DOMAIN-CONTAINING PROTEIN"/>
    <property type="match status" value="1"/>
</dbReference>
<feature type="domain" description="Retrotransposon Copia-like N-terminal" evidence="2">
    <location>
        <begin position="22"/>
        <end position="49"/>
    </location>
</feature>